<gene>
    <name evidence="1" type="primary">gb23951</name>
    <name evidence="1" type="ORF">PR202_gb23951</name>
</gene>
<dbReference type="Proteomes" id="UP001054889">
    <property type="component" value="Unassembled WGS sequence"/>
</dbReference>
<evidence type="ECO:0000313" key="2">
    <source>
        <dbReference type="Proteomes" id="UP001054889"/>
    </source>
</evidence>
<comment type="caution">
    <text evidence="1">The sequence shown here is derived from an EMBL/GenBank/DDBJ whole genome shotgun (WGS) entry which is preliminary data.</text>
</comment>
<organism evidence="1 2">
    <name type="scientific">Eleusine coracana subsp. coracana</name>
    <dbReference type="NCBI Taxonomy" id="191504"/>
    <lineage>
        <taxon>Eukaryota</taxon>
        <taxon>Viridiplantae</taxon>
        <taxon>Streptophyta</taxon>
        <taxon>Embryophyta</taxon>
        <taxon>Tracheophyta</taxon>
        <taxon>Spermatophyta</taxon>
        <taxon>Magnoliopsida</taxon>
        <taxon>Liliopsida</taxon>
        <taxon>Poales</taxon>
        <taxon>Poaceae</taxon>
        <taxon>PACMAD clade</taxon>
        <taxon>Chloridoideae</taxon>
        <taxon>Cynodonteae</taxon>
        <taxon>Eleusininae</taxon>
        <taxon>Eleusine</taxon>
    </lineage>
</organism>
<accession>A0AAV5FKT1</accession>
<sequence length="140" mass="15695">MAGLIWSLQSMVEERTRRRRLEDDSTKVAGGSTAPRIAVEVQRLVPTVDERARVVDIEWPRVGGVHLLQAVGIDWPREDDDTKVAGLCENRPDASRSWVRDWCTRRRGRRAIVGGWLGGGCCSKIGEEEDSDVTASPRRK</sequence>
<reference evidence="1" key="2">
    <citation type="submission" date="2021-12" db="EMBL/GenBank/DDBJ databases">
        <title>Resequencing data analysis of finger millet.</title>
        <authorList>
            <person name="Hatakeyama M."/>
            <person name="Aluri S."/>
            <person name="Balachadran M.T."/>
            <person name="Sivarajan S.R."/>
            <person name="Poveda L."/>
            <person name="Shimizu-Inatsugi R."/>
            <person name="Schlapbach R."/>
            <person name="Sreeman S.M."/>
            <person name="Shimizu K.K."/>
        </authorList>
    </citation>
    <scope>NUCLEOTIDE SEQUENCE</scope>
</reference>
<dbReference type="EMBL" id="BQKI01000087">
    <property type="protein sequence ID" value="GJN35202.1"/>
    <property type="molecule type" value="Genomic_DNA"/>
</dbReference>
<name>A0AAV5FKT1_ELECO</name>
<reference evidence="1" key="1">
    <citation type="journal article" date="2018" name="DNA Res.">
        <title>Multiple hybrid de novo genome assembly of finger millet, an orphan allotetraploid crop.</title>
        <authorList>
            <person name="Hatakeyama M."/>
            <person name="Aluri S."/>
            <person name="Balachadran M.T."/>
            <person name="Sivarajan S.R."/>
            <person name="Patrignani A."/>
            <person name="Gruter S."/>
            <person name="Poveda L."/>
            <person name="Shimizu-Inatsugi R."/>
            <person name="Baeten J."/>
            <person name="Francoijs K.J."/>
            <person name="Nataraja K.N."/>
            <person name="Reddy Y.A.N."/>
            <person name="Phadnis S."/>
            <person name="Ravikumar R.L."/>
            <person name="Schlapbach R."/>
            <person name="Sreeman S.M."/>
            <person name="Shimizu K.K."/>
        </authorList>
    </citation>
    <scope>NUCLEOTIDE SEQUENCE</scope>
</reference>
<dbReference type="AlphaFoldDB" id="A0AAV5FKT1"/>
<keyword evidence="2" id="KW-1185">Reference proteome</keyword>
<protein>
    <submittedName>
        <fullName evidence="1">Uncharacterized protein</fullName>
    </submittedName>
</protein>
<proteinExistence type="predicted"/>
<evidence type="ECO:0000313" key="1">
    <source>
        <dbReference type="EMBL" id="GJN35202.1"/>
    </source>
</evidence>